<dbReference type="STRING" id="1611254.A0A2G5V7M4"/>
<dbReference type="OrthoDB" id="5841182at2759"/>
<proteinExistence type="predicted"/>
<sequence>MLRDQPNRPPPPWLPFRRRLDLLKRQLPPDVDCEIVFEQPPIVVISDDEDDPVIVYESIAPKVIKASEKEVKKFINSYEESIRGIDKQTMIMQKYNDDFDFCMRHTTPENLKQLKGERGAFITMMDQIAEAQASLLEDSNCIMEDSSKMRDQLRIKIAQEQEFYRKISACVPNNIPNIPNTSKPQIPERTKELEEGIAQSDLKTRFTHLHKEETFRHNKWTTVSAEHALKSPEELRRRLDEQASVLEEEEHEERKLEDTVIAIMDEFQKVELQFVVVKQQLEEQQKVQSELDEIEKSVKRVQDLIREQFNTVQNQCPICYLEFTNGVNSERCPQVWQNQKMMLVFGKVENVDLTDGTVKSEKNCIDECFNETNCVVAYMNLDGNCLSFNYNYDKKLTVTETTRSEGLKVAIKTIFSLTECPSYDQLEMSVSENEESISWRRTSNGWTFMRCIDDWTMFTRSDTSVVCMQTFSISKGVTRNESIQFCEEMGIGFKLTGVASADETQWIVGRIKTLVDEDWQGYWIDGERIPVDGNNFEWTDGYTTVSSALSSSNAALSGWDYYGKIRENCLSAARIDESSQTINDVSCDDAENQFGAVCGYQLI</sequence>
<dbReference type="Proteomes" id="UP000230233">
    <property type="component" value="Chromosome II"/>
</dbReference>
<evidence type="ECO:0000313" key="4">
    <source>
        <dbReference type="Proteomes" id="UP000230233"/>
    </source>
</evidence>
<dbReference type="AlphaFoldDB" id="A0A2G5V7M4"/>
<dbReference type="Gene3D" id="3.10.100.10">
    <property type="entry name" value="Mannose-Binding Protein A, subunit A"/>
    <property type="match status" value="1"/>
</dbReference>
<feature type="domain" description="C-type lectin" evidence="2">
    <location>
        <begin position="467"/>
        <end position="588"/>
    </location>
</feature>
<keyword evidence="4" id="KW-1185">Reference proteome</keyword>
<organism evidence="3 4">
    <name type="scientific">Caenorhabditis nigoni</name>
    <dbReference type="NCBI Taxonomy" id="1611254"/>
    <lineage>
        <taxon>Eukaryota</taxon>
        <taxon>Metazoa</taxon>
        <taxon>Ecdysozoa</taxon>
        <taxon>Nematoda</taxon>
        <taxon>Chromadorea</taxon>
        <taxon>Rhabditida</taxon>
        <taxon>Rhabditina</taxon>
        <taxon>Rhabditomorpha</taxon>
        <taxon>Rhabditoidea</taxon>
        <taxon>Rhabditidae</taxon>
        <taxon>Peloderinae</taxon>
        <taxon>Caenorhabditis</taxon>
    </lineage>
</organism>
<evidence type="ECO:0000259" key="2">
    <source>
        <dbReference type="PROSITE" id="PS50041"/>
    </source>
</evidence>
<dbReference type="PROSITE" id="PS50041">
    <property type="entry name" value="C_TYPE_LECTIN_2"/>
    <property type="match status" value="1"/>
</dbReference>
<name>A0A2G5V7M4_9PELO</name>
<dbReference type="Pfam" id="PF08277">
    <property type="entry name" value="PAN_3"/>
    <property type="match status" value="1"/>
</dbReference>
<gene>
    <name evidence="3" type="primary">Cnig_chr_II.g7019</name>
    <name evidence="3" type="ORF">B9Z55_007019</name>
</gene>
<dbReference type="InterPro" id="IPR016186">
    <property type="entry name" value="C-type_lectin-like/link_sf"/>
</dbReference>
<dbReference type="PANTHER" id="PTHR47629:SF5">
    <property type="entry name" value="C-TYPE LECTIN-RELATED"/>
    <property type="match status" value="1"/>
</dbReference>
<dbReference type="CDD" id="cd00037">
    <property type="entry name" value="CLECT"/>
    <property type="match status" value="1"/>
</dbReference>
<comment type="caution">
    <text evidence="3">The sequence shown here is derived from an EMBL/GenBank/DDBJ whole genome shotgun (WGS) entry which is preliminary data.</text>
</comment>
<dbReference type="InterPro" id="IPR006583">
    <property type="entry name" value="PAN-3_domain"/>
</dbReference>
<dbReference type="SMART" id="SM00034">
    <property type="entry name" value="CLECT"/>
    <property type="match status" value="1"/>
</dbReference>
<feature type="coiled-coil region" evidence="1">
    <location>
        <begin position="239"/>
        <end position="307"/>
    </location>
</feature>
<reference evidence="4" key="1">
    <citation type="submission" date="2017-10" db="EMBL/GenBank/DDBJ databases">
        <title>Rapid genome shrinkage in a self-fertile nematode reveals novel sperm competition proteins.</title>
        <authorList>
            <person name="Yin D."/>
            <person name="Schwarz E.M."/>
            <person name="Thomas C.G."/>
            <person name="Felde R.L."/>
            <person name="Korf I.F."/>
            <person name="Cutter A.D."/>
            <person name="Schartner C.M."/>
            <person name="Ralston E.J."/>
            <person name="Meyer B.J."/>
            <person name="Haag E.S."/>
        </authorList>
    </citation>
    <scope>NUCLEOTIDE SEQUENCE [LARGE SCALE GENOMIC DNA]</scope>
    <source>
        <strain evidence="4">JU1422</strain>
    </source>
</reference>
<evidence type="ECO:0000256" key="1">
    <source>
        <dbReference type="SAM" id="Coils"/>
    </source>
</evidence>
<keyword evidence="1" id="KW-0175">Coiled coil</keyword>
<accession>A0A2G5V7M4</accession>
<dbReference type="SUPFAM" id="SSF56436">
    <property type="entry name" value="C-type lectin-like"/>
    <property type="match status" value="1"/>
</dbReference>
<dbReference type="InterPro" id="IPR001304">
    <property type="entry name" value="C-type_lectin-like"/>
</dbReference>
<dbReference type="InterPro" id="IPR016187">
    <property type="entry name" value="CTDL_fold"/>
</dbReference>
<evidence type="ECO:0000313" key="3">
    <source>
        <dbReference type="EMBL" id="PIC47795.1"/>
    </source>
</evidence>
<dbReference type="PANTHER" id="PTHR47629">
    <property type="entry name" value="C-TYPE LECTIN-RELATED"/>
    <property type="match status" value="1"/>
</dbReference>
<dbReference type="EMBL" id="PDUG01000002">
    <property type="protein sequence ID" value="PIC47795.1"/>
    <property type="molecule type" value="Genomic_DNA"/>
</dbReference>
<protein>
    <recommendedName>
        <fullName evidence="2">C-type lectin domain-containing protein</fullName>
    </recommendedName>
</protein>
<dbReference type="SMART" id="SM00605">
    <property type="entry name" value="CW"/>
    <property type="match status" value="1"/>
</dbReference>